<feature type="transmembrane region" description="Helical" evidence="1">
    <location>
        <begin position="142"/>
        <end position="159"/>
    </location>
</feature>
<feature type="transmembrane region" description="Helical" evidence="1">
    <location>
        <begin position="46"/>
        <end position="67"/>
    </location>
</feature>
<keyword evidence="1" id="KW-0472">Membrane</keyword>
<evidence type="ECO:0000313" key="3">
    <source>
        <dbReference type="Proteomes" id="UP000616839"/>
    </source>
</evidence>
<reference evidence="2" key="1">
    <citation type="submission" date="2020-09" db="EMBL/GenBank/DDBJ databases">
        <title>Nocardioides sp. strain MJB4 16S ribosomal RNA gene Genome sequencing and assembly.</title>
        <authorList>
            <person name="Kim I."/>
        </authorList>
    </citation>
    <scope>NUCLEOTIDE SEQUENCE</scope>
    <source>
        <strain evidence="2">MJB4</strain>
    </source>
</reference>
<protein>
    <submittedName>
        <fullName evidence="2">Uncharacterized protein</fullName>
    </submittedName>
</protein>
<keyword evidence="1" id="KW-0812">Transmembrane</keyword>
<keyword evidence="3" id="KW-1185">Reference proteome</keyword>
<dbReference type="AlphaFoldDB" id="A0A927Q1L7"/>
<feature type="transmembrane region" description="Helical" evidence="1">
    <location>
        <begin position="20"/>
        <end position="40"/>
    </location>
</feature>
<name>A0A927Q1L7_9ACTN</name>
<keyword evidence="1" id="KW-1133">Transmembrane helix</keyword>
<comment type="caution">
    <text evidence="2">The sequence shown here is derived from an EMBL/GenBank/DDBJ whole genome shotgun (WGS) entry which is preliminary data.</text>
</comment>
<dbReference type="EMBL" id="JACYXZ010000001">
    <property type="protein sequence ID" value="MBD8868861.1"/>
    <property type="molecule type" value="Genomic_DNA"/>
</dbReference>
<sequence length="175" mass="18137">MSVEGEIGHRVVTPPLPRSIWVIAWASLAGQLVLLVGNGIREVNEVSLLVSAALGGVIVGFVSAGVVRARTGRLVLACVVLVLTLVAEAVILVTVDTLREGTLAGLSLASTAVALAGLARFRTTDWYAWIRAYPSARSRISIGRVLVIGVLVGILGGVVELPDAEPLILVTLGDG</sequence>
<proteinExistence type="predicted"/>
<evidence type="ECO:0000313" key="2">
    <source>
        <dbReference type="EMBL" id="MBD8868861.1"/>
    </source>
</evidence>
<evidence type="ECO:0000256" key="1">
    <source>
        <dbReference type="SAM" id="Phobius"/>
    </source>
</evidence>
<dbReference type="RefSeq" id="WP_192140833.1">
    <property type="nucleotide sequence ID" value="NZ_JACYXZ010000001.1"/>
</dbReference>
<accession>A0A927Q1L7</accession>
<dbReference type="Proteomes" id="UP000616839">
    <property type="component" value="Unassembled WGS sequence"/>
</dbReference>
<feature type="transmembrane region" description="Helical" evidence="1">
    <location>
        <begin position="74"/>
        <end position="95"/>
    </location>
</feature>
<feature type="transmembrane region" description="Helical" evidence="1">
    <location>
        <begin position="101"/>
        <end position="121"/>
    </location>
</feature>
<organism evidence="2 3">
    <name type="scientific">Nocardioides donggukensis</name>
    <dbReference type="NCBI Taxonomy" id="2774019"/>
    <lineage>
        <taxon>Bacteria</taxon>
        <taxon>Bacillati</taxon>
        <taxon>Actinomycetota</taxon>
        <taxon>Actinomycetes</taxon>
        <taxon>Propionibacteriales</taxon>
        <taxon>Nocardioidaceae</taxon>
        <taxon>Nocardioides</taxon>
    </lineage>
</organism>
<gene>
    <name evidence="2" type="ORF">IE331_04415</name>
</gene>